<organism evidence="12 13">
    <name type="scientific">Rhodothermus profundi</name>
    <dbReference type="NCBI Taxonomy" id="633813"/>
    <lineage>
        <taxon>Bacteria</taxon>
        <taxon>Pseudomonadati</taxon>
        <taxon>Rhodothermota</taxon>
        <taxon>Rhodothermia</taxon>
        <taxon>Rhodothermales</taxon>
        <taxon>Rhodothermaceae</taxon>
        <taxon>Rhodothermus</taxon>
    </lineage>
</organism>
<dbReference type="SUPFAM" id="SSF56645">
    <property type="entry name" value="Acyl-CoA dehydrogenase NM domain-like"/>
    <property type="match status" value="1"/>
</dbReference>
<dbReference type="EMBL" id="FRAU01000001">
    <property type="protein sequence ID" value="SHK06866.1"/>
    <property type="molecule type" value="Genomic_DNA"/>
</dbReference>
<comment type="cofactor">
    <cofactor evidence="1 7">
        <name>FAD</name>
        <dbReference type="ChEBI" id="CHEBI:57692"/>
    </cofactor>
</comment>
<dbReference type="Gene3D" id="1.10.540.10">
    <property type="entry name" value="Acyl-CoA dehydrogenase/oxidase, N-terminal domain"/>
    <property type="match status" value="1"/>
</dbReference>
<dbReference type="Pfam" id="PF02771">
    <property type="entry name" value="Acyl-CoA_dh_N"/>
    <property type="match status" value="1"/>
</dbReference>
<evidence type="ECO:0000259" key="9">
    <source>
        <dbReference type="Pfam" id="PF00441"/>
    </source>
</evidence>
<evidence type="ECO:0000256" key="2">
    <source>
        <dbReference type="ARBA" id="ARBA00009347"/>
    </source>
</evidence>
<name>A0A1M6PFY7_9BACT</name>
<protein>
    <submittedName>
        <fullName evidence="12">Acyl-CoA dehydrogenase</fullName>
    </submittedName>
</protein>
<evidence type="ECO:0000256" key="4">
    <source>
        <dbReference type="ARBA" id="ARBA00022827"/>
    </source>
</evidence>
<dbReference type="PANTHER" id="PTHR43884:SF9">
    <property type="entry name" value="COMPLEX I ASSEMBLY FACTOR ACAD9, MITOCHONDRIAL"/>
    <property type="match status" value="1"/>
</dbReference>
<dbReference type="GO" id="GO:0003995">
    <property type="term" value="F:acyl-CoA dehydrogenase activity"/>
    <property type="evidence" value="ECO:0007669"/>
    <property type="project" value="InterPro"/>
</dbReference>
<dbReference type="InterPro" id="IPR036250">
    <property type="entry name" value="AcylCo_DH-like_C"/>
</dbReference>
<evidence type="ECO:0000256" key="3">
    <source>
        <dbReference type="ARBA" id="ARBA00022630"/>
    </source>
</evidence>
<evidence type="ECO:0000313" key="12">
    <source>
        <dbReference type="EMBL" id="SHK06866.1"/>
    </source>
</evidence>
<dbReference type="OrthoDB" id="9802867at2"/>
<evidence type="ECO:0000256" key="8">
    <source>
        <dbReference type="SAM" id="MobiDB-lite"/>
    </source>
</evidence>
<dbReference type="InterPro" id="IPR006091">
    <property type="entry name" value="Acyl-CoA_Oxase/DH_mid-dom"/>
</dbReference>
<dbReference type="InterPro" id="IPR046373">
    <property type="entry name" value="Acyl-CoA_Oxase/DH_mid-dom_sf"/>
</dbReference>
<dbReference type="Gene3D" id="2.40.110.10">
    <property type="entry name" value="Butyryl-CoA Dehydrogenase, subunit A, domain 2"/>
    <property type="match status" value="1"/>
</dbReference>
<dbReference type="InterPro" id="IPR006089">
    <property type="entry name" value="Acyl-CoA_DH_CS"/>
</dbReference>
<dbReference type="SUPFAM" id="SSF47203">
    <property type="entry name" value="Acyl-CoA dehydrogenase C-terminal domain-like"/>
    <property type="match status" value="1"/>
</dbReference>
<feature type="compositionally biased region" description="Low complexity" evidence="8">
    <location>
        <begin position="662"/>
        <end position="673"/>
    </location>
</feature>
<dbReference type="AlphaFoldDB" id="A0A1M6PFY7"/>
<evidence type="ECO:0000259" key="11">
    <source>
        <dbReference type="Pfam" id="PF02771"/>
    </source>
</evidence>
<proteinExistence type="inferred from homology"/>
<dbReference type="FunFam" id="1.10.540.10:FF:000001">
    <property type="entry name" value="Very long-chain-specific acyl-CoA dehydrogenase, mitochondrial"/>
    <property type="match status" value="1"/>
</dbReference>
<gene>
    <name evidence="12" type="ORF">SAMN04488087_0169</name>
</gene>
<evidence type="ECO:0000256" key="6">
    <source>
        <dbReference type="ARBA" id="ARBA00052546"/>
    </source>
</evidence>
<dbReference type="FunFam" id="1.20.140.10:FF:000019">
    <property type="entry name" value="Acyl-CoA dehydrogenase"/>
    <property type="match status" value="1"/>
</dbReference>
<evidence type="ECO:0000256" key="1">
    <source>
        <dbReference type="ARBA" id="ARBA00001974"/>
    </source>
</evidence>
<evidence type="ECO:0000256" key="5">
    <source>
        <dbReference type="ARBA" id="ARBA00023002"/>
    </source>
</evidence>
<keyword evidence="4 7" id="KW-0274">FAD</keyword>
<dbReference type="Pfam" id="PF00441">
    <property type="entry name" value="Acyl-CoA_dh_1"/>
    <property type="match status" value="1"/>
</dbReference>
<sequence>MSLLSRLKGISAQDRRMIEDIEAMLGPEPDEMGFMKNLFWGRFREDLVFPYPEESKEEREKCDALLAELEAYLKNEHPAILIDQEQYIPDWVLERLFEMGVMGLTIPEEYGGLGLGVTSYNRVLELIGRYCASTAVVVSAHQSIGCKAIMLFGTEEQKRKYLPIVAREKLAAFCLSEPNVGSDAAGQQTRCELSEDGQYYILNGEKKWSTSGALAGVLTVMAKQRLQNPKTGKWEDRVTALIVTPDMEGVDVFEKNRSKAGIRGTWQARIRFTNVKVPRENLLHKEGKGLNVALTCLNYGRCTLSAGVLGGATWALEQSTKWAQTRYQFGRPIADFEAIQQKIAKMAALTYGMRAMLYMVTGMLDRHDQDVMLETAAAKVFCSEMGWEVIDEALQIMGGEGYMTENEMERVWRDNRIHRIVEGANEVMQSFIFGYGGKQLAEQMLAIKQALGWDADQSPVENLQRIVRNALNPTLLRRALPLAAELFLGIRPQAPRIRNIHPQLWPWADRLARLVQQHAHYFKLVSKWEGDAIVTRQAQQARLADNAMYLFALSAALSDMDRQLRKGASGVAFERDWAAFEHLFDLLEIRIQQNLGLLRRNGDASMRRAAQAMLRYVDTLPNRDYYIHEASPVAKGTGKPVQKEHIKQFPGDRYVTTGGNGAAAESSAARSEA</sequence>
<accession>A0A1M6PFY7</accession>
<dbReference type="Proteomes" id="UP000185812">
    <property type="component" value="Unassembled WGS sequence"/>
</dbReference>
<comment type="catalytic activity">
    <reaction evidence="6">
        <text>a 2,3-saturated acyl-CoA + A = a 2,3-dehydroacyl-CoA + AH2</text>
        <dbReference type="Rhea" id="RHEA:48608"/>
        <dbReference type="ChEBI" id="CHEBI:13193"/>
        <dbReference type="ChEBI" id="CHEBI:17499"/>
        <dbReference type="ChEBI" id="CHEBI:60015"/>
        <dbReference type="ChEBI" id="CHEBI:65111"/>
    </reaction>
</comment>
<keyword evidence="13" id="KW-1185">Reference proteome</keyword>
<keyword evidence="5 7" id="KW-0560">Oxidoreductase</keyword>
<comment type="similarity">
    <text evidence="2 7">Belongs to the acyl-CoA dehydrogenase family.</text>
</comment>
<feature type="region of interest" description="Disordered" evidence="8">
    <location>
        <begin position="649"/>
        <end position="673"/>
    </location>
</feature>
<feature type="domain" description="Acyl-CoA dehydrogenase/oxidase N-terminal" evidence="11">
    <location>
        <begin position="63"/>
        <end position="168"/>
    </location>
</feature>
<dbReference type="PANTHER" id="PTHR43884">
    <property type="entry name" value="ACYL-COA DEHYDROGENASE"/>
    <property type="match status" value="1"/>
</dbReference>
<evidence type="ECO:0000313" key="13">
    <source>
        <dbReference type="Proteomes" id="UP000185812"/>
    </source>
</evidence>
<dbReference type="InterPro" id="IPR013786">
    <property type="entry name" value="AcylCoA_DH/ox_N"/>
</dbReference>
<reference evidence="13" key="1">
    <citation type="submission" date="2016-11" db="EMBL/GenBank/DDBJ databases">
        <authorList>
            <person name="Varghese N."/>
            <person name="Submissions S."/>
        </authorList>
    </citation>
    <scope>NUCLEOTIDE SEQUENCE [LARGE SCALE GENOMIC DNA]</scope>
    <source>
        <strain evidence="13">DSM 22212</strain>
    </source>
</reference>
<dbReference type="Pfam" id="PF02770">
    <property type="entry name" value="Acyl-CoA_dh_M"/>
    <property type="match status" value="1"/>
</dbReference>
<feature type="domain" description="Acyl-CoA dehydrogenase/oxidase C-terminal" evidence="9">
    <location>
        <begin position="287"/>
        <end position="432"/>
    </location>
</feature>
<evidence type="ECO:0000259" key="10">
    <source>
        <dbReference type="Pfam" id="PF02770"/>
    </source>
</evidence>
<dbReference type="InterPro" id="IPR037069">
    <property type="entry name" value="AcylCoA_DH/ox_N_sf"/>
</dbReference>
<keyword evidence="3 7" id="KW-0285">Flavoprotein</keyword>
<dbReference type="GO" id="GO:0050660">
    <property type="term" value="F:flavin adenine dinucleotide binding"/>
    <property type="evidence" value="ECO:0007669"/>
    <property type="project" value="InterPro"/>
</dbReference>
<dbReference type="Gene3D" id="1.20.140.10">
    <property type="entry name" value="Butyryl-CoA Dehydrogenase, subunit A, domain 3"/>
    <property type="match status" value="2"/>
</dbReference>
<dbReference type="InterPro" id="IPR009075">
    <property type="entry name" value="AcylCo_DH/oxidase_C"/>
</dbReference>
<dbReference type="InterPro" id="IPR009100">
    <property type="entry name" value="AcylCoA_DH/oxidase_NM_dom_sf"/>
</dbReference>
<dbReference type="STRING" id="633813.SAMN04488087_0169"/>
<feature type="domain" description="Acyl-CoA oxidase/dehydrogenase middle" evidence="10">
    <location>
        <begin position="172"/>
        <end position="275"/>
    </location>
</feature>
<dbReference type="RefSeq" id="WP_072713990.1">
    <property type="nucleotide sequence ID" value="NZ_FRAU01000001.1"/>
</dbReference>
<evidence type="ECO:0000256" key="7">
    <source>
        <dbReference type="RuleBase" id="RU362125"/>
    </source>
</evidence>
<dbReference type="PROSITE" id="PS00073">
    <property type="entry name" value="ACYL_COA_DH_2"/>
    <property type="match status" value="1"/>
</dbReference>